<feature type="compositionally biased region" description="Basic and acidic residues" evidence="1">
    <location>
        <begin position="162"/>
        <end position="171"/>
    </location>
</feature>
<keyword evidence="3" id="KW-1185">Reference proteome</keyword>
<protein>
    <submittedName>
        <fullName evidence="2">Uncharacterized protein</fullName>
    </submittedName>
</protein>
<evidence type="ECO:0000313" key="3">
    <source>
        <dbReference type="Proteomes" id="UP000567179"/>
    </source>
</evidence>
<gene>
    <name evidence="2" type="ORF">D9619_008599</name>
</gene>
<sequence>MDIVCPLMTIEGGWGPPHAPTQRPLVLVPLDNDECRGSTAPQGSAVERQRISVIFIHTRDANLPALESSLPLRRLDKDKDVPIAVASPYSVLTTPSTPRHRWHSCRPPPDPANSWSPNAELLLPTLTSQRYHADLTRTSTRMRTQDNKDAGGRGLRTMAARNNEERSELLA</sequence>
<feature type="region of interest" description="Disordered" evidence="1">
    <location>
        <begin position="95"/>
        <end position="115"/>
    </location>
</feature>
<dbReference type="Proteomes" id="UP000567179">
    <property type="component" value="Unassembled WGS sequence"/>
</dbReference>
<evidence type="ECO:0000313" key="2">
    <source>
        <dbReference type="EMBL" id="KAF5319738.1"/>
    </source>
</evidence>
<accession>A0A8H5F1D6</accession>
<proteinExistence type="predicted"/>
<comment type="caution">
    <text evidence="2">The sequence shown here is derived from an EMBL/GenBank/DDBJ whole genome shotgun (WGS) entry which is preliminary data.</text>
</comment>
<dbReference type="EMBL" id="JAACJJ010000029">
    <property type="protein sequence ID" value="KAF5319738.1"/>
    <property type="molecule type" value="Genomic_DNA"/>
</dbReference>
<feature type="region of interest" description="Disordered" evidence="1">
    <location>
        <begin position="135"/>
        <end position="171"/>
    </location>
</feature>
<name>A0A8H5F1D6_9AGAR</name>
<dbReference type="AlphaFoldDB" id="A0A8H5F1D6"/>
<reference evidence="2 3" key="1">
    <citation type="journal article" date="2020" name="ISME J.">
        <title>Uncovering the hidden diversity of litter-decomposition mechanisms in mushroom-forming fungi.</title>
        <authorList>
            <person name="Floudas D."/>
            <person name="Bentzer J."/>
            <person name="Ahren D."/>
            <person name="Johansson T."/>
            <person name="Persson P."/>
            <person name="Tunlid A."/>
        </authorList>
    </citation>
    <scope>NUCLEOTIDE SEQUENCE [LARGE SCALE GENOMIC DNA]</scope>
    <source>
        <strain evidence="2 3">CBS 101986</strain>
    </source>
</reference>
<evidence type="ECO:0000256" key="1">
    <source>
        <dbReference type="SAM" id="MobiDB-lite"/>
    </source>
</evidence>
<organism evidence="2 3">
    <name type="scientific">Psilocybe cf. subviscida</name>
    <dbReference type="NCBI Taxonomy" id="2480587"/>
    <lineage>
        <taxon>Eukaryota</taxon>
        <taxon>Fungi</taxon>
        <taxon>Dikarya</taxon>
        <taxon>Basidiomycota</taxon>
        <taxon>Agaricomycotina</taxon>
        <taxon>Agaricomycetes</taxon>
        <taxon>Agaricomycetidae</taxon>
        <taxon>Agaricales</taxon>
        <taxon>Agaricineae</taxon>
        <taxon>Strophariaceae</taxon>
        <taxon>Psilocybe</taxon>
    </lineage>
</organism>